<dbReference type="GO" id="GO:0043565">
    <property type="term" value="F:sequence-specific DNA binding"/>
    <property type="evidence" value="ECO:0007669"/>
    <property type="project" value="InterPro"/>
</dbReference>
<evidence type="ECO:0000313" key="5">
    <source>
        <dbReference type="EMBL" id="CTQ70768.1"/>
    </source>
</evidence>
<dbReference type="InterPro" id="IPR035418">
    <property type="entry name" value="AraC-bd_2"/>
</dbReference>
<protein>
    <submittedName>
        <fullName evidence="5">Transcriptional activator NphR</fullName>
    </submittedName>
</protein>
<dbReference type="InterPro" id="IPR009057">
    <property type="entry name" value="Homeodomain-like_sf"/>
</dbReference>
<dbReference type="InterPro" id="IPR018060">
    <property type="entry name" value="HTH_AraC"/>
</dbReference>
<organism evidence="5 6">
    <name type="scientific">Roseibium alexandrii</name>
    <dbReference type="NCBI Taxonomy" id="388408"/>
    <lineage>
        <taxon>Bacteria</taxon>
        <taxon>Pseudomonadati</taxon>
        <taxon>Pseudomonadota</taxon>
        <taxon>Alphaproteobacteria</taxon>
        <taxon>Hyphomicrobiales</taxon>
        <taxon>Stappiaceae</taxon>
        <taxon>Roseibium</taxon>
    </lineage>
</organism>
<accession>A0A0M7A6S7</accession>
<evidence type="ECO:0000256" key="1">
    <source>
        <dbReference type="ARBA" id="ARBA00023015"/>
    </source>
</evidence>
<sequence length="333" mass="37699">MMAQLQRPPPLSDFRRFQTFDVDAARDIVARHFCSHKLERQSSDDRFDACQHRVSGEHVSLNYLRYGGDVTIEPGELTRFFLIQIPLAGAADVTNGCQAVASNSQTASILNPDRHTVMRWHSGCEQLLVQIDRQFVDEVASRVTGMDLGARLRFASEFLLKRPEARQWMRKLWGLVRAAENGELFGSGNSPRQNRLEEELIVSLLGVQENTASALLSRETSQSGSAILKRAVDMIRDRMREDISLIELARHAGTTPRNLQLVFKREMDLTPVQYLQQCRLNLARHILLARNGEISVSDVAELSGHRHLGRFSLAYKKRFGESPKATARSRVFC</sequence>
<dbReference type="Pfam" id="PF12833">
    <property type="entry name" value="HTH_18"/>
    <property type="match status" value="1"/>
</dbReference>
<keyword evidence="2" id="KW-0238">DNA-binding</keyword>
<dbReference type="Gene3D" id="1.10.10.60">
    <property type="entry name" value="Homeodomain-like"/>
    <property type="match status" value="1"/>
</dbReference>
<gene>
    <name evidence="5" type="primary">nphR_1</name>
    <name evidence="5" type="ORF">LAX5112_02604</name>
</gene>
<dbReference type="GO" id="GO:0003700">
    <property type="term" value="F:DNA-binding transcription factor activity"/>
    <property type="evidence" value="ECO:0007669"/>
    <property type="project" value="InterPro"/>
</dbReference>
<keyword evidence="6" id="KW-1185">Reference proteome</keyword>
<keyword evidence="1" id="KW-0805">Transcription regulation</keyword>
<dbReference type="RefSeq" id="WP_208981332.1">
    <property type="nucleotide sequence ID" value="NZ_CXWD01000009.1"/>
</dbReference>
<dbReference type="PANTHER" id="PTHR46796">
    <property type="entry name" value="HTH-TYPE TRANSCRIPTIONAL ACTIVATOR RHAS-RELATED"/>
    <property type="match status" value="1"/>
</dbReference>
<dbReference type="PROSITE" id="PS01124">
    <property type="entry name" value="HTH_ARAC_FAMILY_2"/>
    <property type="match status" value="1"/>
</dbReference>
<feature type="domain" description="HTH araC/xylS-type" evidence="4">
    <location>
        <begin position="229"/>
        <end position="329"/>
    </location>
</feature>
<evidence type="ECO:0000259" key="4">
    <source>
        <dbReference type="PROSITE" id="PS01124"/>
    </source>
</evidence>
<dbReference type="Pfam" id="PF14525">
    <property type="entry name" value="AraC_binding_2"/>
    <property type="match status" value="1"/>
</dbReference>
<evidence type="ECO:0000256" key="2">
    <source>
        <dbReference type="ARBA" id="ARBA00023125"/>
    </source>
</evidence>
<name>A0A0M7A6S7_9HYPH</name>
<dbReference type="SMART" id="SM00342">
    <property type="entry name" value="HTH_ARAC"/>
    <property type="match status" value="1"/>
</dbReference>
<proteinExistence type="predicted"/>
<dbReference type="Proteomes" id="UP000053235">
    <property type="component" value="Unassembled WGS sequence"/>
</dbReference>
<dbReference type="AlphaFoldDB" id="A0A0M7A6S7"/>
<dbReference type="STRING" id="388408.LAX5112_02604"/>
<evidence type="ECO:0000256" key="3">
    <source>
        <dbReference type="ARBA" id="ARBA00023163"/>
    </source>
</evidence>
<evidence type="ECO:0000313" key="6">
    <source>
        <dbReference type="Proteomes" id="UP000053235"/>
    </source>
</evidence>
<dbReference type="EMBL" id="CXWD01000009">
    <property type="protein sequence ID" value="CTQ70768.1"/>
    <property type="molecule type" value="Genomic_DNA"/>
</dbReference>
<reference evidence="6" key="1">
    <citation type="submission" date="2015-07" db="EMBL/GenBank/DDBJ databases">
        <authorList>
            <person name="Rodrigo-Torres Lidia"/>
            <person name="Arahal R.David."/>
        </authorList>
    </citation>
    <scope>NUCLEOTIDE SEQUENCE [LARGE SCALE GENOMIC DNA]</scope>
    <source>
        <strain evidence="6">CECT 5112</strain>
    </source>
</reference>
<keyword evidence="3" id="KW-0804">Transcription</keyword>
<dbReference type="InterPro" id="IPR050204">
    <property type="entry name" value="AraC_XylS_family_regulators"/>
</dbReference>
<dbReference type="SUPFAM" id="SSF46689">
    <property type="entry name" value="Homeodomain-like"/>
    <property type="match status" value="2"/>
</dbReference>